<gene>
    <name evidence="1" type="ORF">KME07_07645</name>
</gene>
<protein>
    <submittedName>
        <fullName evidence="1">Clan AA aspartic protease</fullName>
        <ecNumber evidence="1">3.4.23.-</ecNumber>
    </submittedName>
</protein>
<evidence type="ECO:0000313" key="1">
    <source>
        <dbReference type="EMBL" id="MBW4465299.1"/>
    </source>
</evidence>
<comment type="caution">
    <text evidence="1">The sequence shown here is derived from an EMBL/GenBank/DDBJ whole genome shotgun (WGS) entry which is preliminary data.</text>
</comment>
<dbReference type="EMBL" id="JAHHHV010000037">
    <property type="protein sequence ID" value="MBW4465299.1"/>
    <property type="molecule type" value="Genomic_DNA"/>
</dbReference>
<dbReference type="NCBIfam" id="TIGR03698">
    <property type="entry name" value="clan_AA_DTGF"/>
    <property type="match status" value="1"/>
</dbReference>
<dbReference type="AlphaFoldDB" id="A0A951U434"/>
<sequence length="129" mass="14336">MMQGRVNQRCEAVISVVVRGGDKIKSVDTVIDTGFNGFLSLPIDIIVELGLPWNYRDRATLGDGSETLFDIYNAEAIWNGQYREIEVNAAETEPLLGMRMLKGYRLQVDTIEGGAVTIDMLPNVVEDSR</sequence>
<reference evidence="1" key="1">
    <citation type="submission" date="2021-05" db="EMBL/GenBank/DDBJ databases">
        <authorList>
            <person name="Pietrasiak N."/>
            <person name="Ward R."/>
            <person name="Stajich J.E."/>
            <person name="Kurbessoian T."/>
        </authorList>
    </citation>
    <scope>NUCLEOTIDE SEQUENCE</scope>
    <source>
        <strain evidence="1">GSE-TBD4-15B</strain>
    </source>
</reference>
<name>A0A951U434_9CYAN</name>
<accession>A0A951U434</accession>
<dbReference type="InterPro" id="IPR022274">
    <property type="entry name" value="Peptidase_asp_AF0612"/>
</dbReference>
<dbReference type="EC" id="3.4.23.-" evidence="1"/>
<organism evidence="1 2">
    <name type="scientific">Pegethrix bostrychoides GSE-TBD4-15B</name>
    <dbReference type="NCBI Taxonomy" id="2839662"/>
    <lineage>
        <taxon>Bacteria</taxon>
        <taxon>Bacillati</taxon>
        <taxon>Cyanobacteriota</taxon>
        <taxon>Cyanophyceae</taxon>
        <taxon>Oculatellales</taxon>
        <taxon>Oculatellaceae</taxon>
        <taxon>Pegethrix</taxon>
    </lineage>
</organism>
<reference evidence="1" key="2">
    <citation type="journal article" date="2022" name="Microbiol. Resour. Announc.">
        <title>Metagenome Sequencing to Explore Phylogenomics of Terrestrial Cyanobacteria.</title>
        <authorList>
            <person name="Ward R.D."/>
            <person name="Stajich J.E."/>
            <person name="Johansen J.R."/>
            <person name="Huntemann M."/>
            <person name="Clum A."/>
            <person name="Foster B."/>
            <person name="Foster B."/>
            <person name="Roux S."/>
            <person name="Palaniappan K."/>
            <person name="Varghese N."/>
            <person name="Mukherjee S."/>
            <person name="Reddy T.B.K."/>
            <person name="Daum C."/>
            <person name="Copeland A."/>
            <person name="Chen I.A."/>
            <person name="Ivanova N.N."/>
            <person name="Kyrpides N.C."/>
            <person name="Shapiro N."/>
            <person name="Eloe-Fadrosh E.A."/>
            <person name="Pietrasiak N."/>
        </authorList>
    </citation>
    <scope>NUCLEOTIDE SEQUENCE</scope>
    <source>
        <strain evidence="1">GSE-TBD4-15B</strain>
    </source>
</reference>
<keyword evidence="1" id="KW-0645">Protease</keyword>
<dbReference type="Proteomes" id="UP000707356">
    <property type="component" value="Unassembled WGS sequence"/>
</dbReference>
<dbReference type="GO" id="GO:0006508">
    <property type="term" value="P:proteolysis"/>
    <property type="evidence" value="ECO:0007669"/>
    <property type="project" value="UniProtKB-KW"/>
</dbReference>
<evidence type="ECO:0000313" key="2">
    <source>
        <dbReference type="Proteomes" id="UP000707356"/>
    </source>
</evidence>
<keyword evidence="1" id="KW-0378">Hydrolase</keyword>
<dbReference type="GO" id="GO:0008233">
    <property type="term" value="F:peptidase activity"/>
    <property type="evidence" value="ECO:0007669"/>
    <property type="project" value="UniProtKB-KW"/>
</dbReference>
<proteinExistence type="predicted"/>